<dbReference type="SUPFAM" id="SSF55729">
    <property type="entry name" value="Acyl-CoA N-acyltransferases (Nat)"/>
    <property type="match status" value="1"/>
</dbReference>
<dbReference type="InterPro" id="IPR000182">
    <property type="entry name" value="GNAT_dom"/>
</dbReference>
<sequence>MLETARLSLHELSADEPGDVAFIYRLLNEPSFLENIGDRGVHSPEDARGYLRKGPMASYATHGFGLYRVQVKASGETAGLCGLVKRATLQDADLGYALLPEFCGLGYAVEAARAVLAEARARLHIGRIVAITDPRNAGSIRVLQKLDFRFEKMVRLAPDDIELKLFASTAAG</sequence>
<protein>
    <submittedName>
        <fullName evidence="2">N-acetyltransferase</fullName>
    </submittedName>
</protein>
<dbReference type="PANTHER" id="PTHR43792">
    <property type="entry name" value="GNAT FAMILY, PUTATIVE (AFU_ORTHOLOGUE AFUA_3G00765)-RELATED-RELATED"/>
    <property type="match status" value="1"/>
</dbReference>
<dbReference type="InterPro" id="IPR016181">
    <property type="entry name" value="Acyl_CoA_acyltransferase"/>
</dbReference>
<proteinExistence type="predicted"/>
<evidence type="ECO:0000313" key="2">
    <source>
        <dbReference type="EMBL" id="NDK37738.1"/>
    </source>
</evidence>
<dbReference type="EMBL" id="QOVG01000001">
    <property type="protein sequence ID" value="NDK37738.1"/>
    <property type="molecule type" value="Genomic_DNA"/>
</dbReference>
<name>A0ABX0A875_9GAMM</name>
<gene>
    <name evidence="2" type="ORF">DT603_02625</name>
</gene>
<dbReference type="Gene3D" id="3.40.630.30">
    <property type="match status" value="1"/>
</dbReference>
<accession>A0ABX0A875</accession>
<dbReference type="InterPro" id="IPR051531">
    <property type="entry name" value="N-acetyltransferase"/>
</dbReference>
<feature type="domain" description="N-acetyltransferase" evidence="1">
    <location>
        <begin position="10"/>
        <end position="168"/>
    </location>
</feature>
<evidence type="ECO:0000313" key="3">
    <source>
        <dbReference type="Proteomes" id="UP001429354"/>
    </source>
</evidence>
<evidence type="ECO:0000259" key="1">
    <source>
        <dbReference type="PROSITE" id="PS51186"/>
    </source>
</evidence>
<keyword evidence="3" id="KW-1185">Reference proteome</keyword>
<comment type="caution">
    <text evidence="2">The sequence shown here is derived from an EMBL/GenBank/DDBJ whole genome shotgun (WGS) entry which is preliminary data.</text>
</comment>
<organism evidence="2 3">
    <name type="scientific">Pseudoxanthomonas gei</name>
    <dbReference type="NCBI Taxonomy" id="1383030"/>
    <lineage>
        <taxon>Bacteria</taxon>
        <taxon>Pseudomonadati</taxon>
        <taxon>Pseudomonadota</taxon>
        <taxon>Gammaproteobacteria</taxon>
        <taxon>Lysobacterales</taxon>
        <taxon>Lysobacteraceae</taxon>
        <taxon>Pseudoxanthomonas</taxon>
    </lineage>
</organism>
<dbReference type="Pfam" id="PF13302">
    <property type="entry name" value="Acetyltransf_3"/>
    <property type="match status" value="1"/>
</dbReference>
<reference evidence="2 3" key="1">
    <citation type="submission" date="2018-07" db="EMBL/GenBank/DDBJ databases">
        <title>Whole genome Sequencing of Pseudoxanthomonas gei KCTC 32298 (T).</title>
        <authorList>
            <person name="Kumar S."/>
            <person name="Bansal K."/>
            <person name="Kaur A."/>
            <person name="Patil P."/>
            <person name="Sharma S."/>
            <person name="Patil P.B."/>
        </authorList>
    </citation>
    <scope>NUCLEOTIDE SEQUENCE [LARGE SCALE GENOMIC DNA]</scope>
    <source>
        <strain evidence="2 3">KCTC 32298</strain>
    </source>
</reference>
<dbReference type="PANTHER" id="PTHR43792:SF1">
    <property type="entry name" value="N-ACETYLTRANSFERASE DOMAIN-CONTAINING PROTEIN"/>
    <property type="match status" value="1"/>
</dbReference>
<dbReference type="Proteomes" id="UP001429354">
    <property type="component" value="Unassembled WGS sequence"/>
</dbReference>
<dbReference type="PROSITE" id="PS51186">
    <property type="entry name" value="GNAT"/>
    <property type="match status" value="1"/>
</dbReference>